<dbReference type="SUPFAM" id="SSF82784">
    <property type="entry name" value="OsmC-like"/>
    <property type="match status" value="1"/>
</dbReference>
<reference evidence="1 2" key="1">
    <citation type="submission" date="2019-09" db="EMBL/GenBank/DDBJ databases">
        <title>Genome sequence and assembly of Taibaiella sp.</title>
        <authorList>
            <person name="Chhetri G."/>
        </authorList>
    </citation>
    <scope>NUCLEOTIDE SEQUENCE [LARGE SCALE GENOMIC DNA]</scope>
    <source>
        <strain evidence="1 2">KVB11</strain>
    </source>
</reference>
<comment type="caution">
    <text evidence="1">The sequence shown here is derived from an EMBL/GenBank/DDBJ whole genome shotgun (WGS) entry which is preliminary data.</text>
</comment>
<dbReference type="AlphaFoldDB" id="A0A5M6CJ30"/>
<keyword evidence="2" id="KW-1185">Reference proteome</keyword>
<dbReference type="PANTHER" id="PTHR42830:SF2">
    <property type="entry name" value="OSMC_OHR FAMILY PROTEIN"/>
    <property type="match status" value="1"/>
</dbReference>
<evidence type="ECO:0000313" key="1">
    <source>
        <dbReference type="EMBL" id="KAA5535027.1"/>
    </source>
</evidence>
<dbReference type="InterPro" id="IPR003718">
    <property type="entry name" value="OsmC/Ohr_fam"/>
</dbReference>
<dbReference type="PANTHER" id="PTHR42830">
    <property type="entry name" value="OSMOTICALLY INDUCIBLE FAMILY PROTEIN"/>
    <property type="match status" value="1"/>
</dbReference>
<dbReference type="Proteomes" id="UP000323632">
    <property type="component" value="Unassembled WGS sequence"/>
</dbReference>
<accession>A0A5M6CJ30</accession>
<dbReference type="EMBL" id="VWSH01000002">
    <property type="protein sequence ID" value="KAA5535027.1"/>
    <property type="molecule type" value="Genomic_DNA"/>
</dbReference>
<dbReference type="InterPro" id="IPR015946">
    <property type="entry name" value="KH_dom-like_a/b"/>
</dbReference>
<sequence>MNKQHHYTTQITWTGNKGTGTSGYTAYERSHTIQSGDKIVIEASSDAPFRGDVSKYNPEDLFLSSIASCHMLWYLHLCTDNGVIVKSYTDNPNGIMQTFANGSGNFSEITLHPVVEVTEAAMVETAIDLHHSAHQMCFLANSVNFEIFIEPTVKI</sequence>
<dbReference type="InterPro" id="IPR052707">
    <property type="entry name" value="OsmC_Ohr_Peroxiredoxin"/>
</dbReference>
<name>A0A5M6CJ30_9BACT</name>
<organism evidence="1 2">
    <name type="scientific">Taibaiella lutea</name>
    <dbReference type="NCBI Taxonomy" id="2608001"/>
    <lineage>
        <taxon>Bacteria</taxon>
        <taxon>Pseudomonadati</taxon>
        <taxon>Bacteroidota</taxon>
        <taxon>Chitinophagia</taxon>
        <taxon>Chitinophagales</taxon>
        <taxon>Chitinophagaceae</taxon>
        <taxon>Taibaiella</taxon>
    </lineage>
</organism>
<dbReference type="Gene3D" id="3.30.300.20">
    <property type="match status" value="1"/>
</dbReference>
<dbReference type="InterPro" id="IPR036102">
    <property type="entry name" value="OsmC/Ohrsf"/>
</dbReference>
<protein>
    <submittedName>
        <fullName evidence="1">OsmC family protein</fullName>
    </submittedName>
</protein>
<evidence type="ECO:0000313" key="2">
    <source>
        <dbReference type="Proteomes" id="UP000323632"/>
    </source>
</evidence>
<proteinExistence type="predicted"/>
<dbReference type="Pfam" id="PF02566">
    <property type="entry name" value="OsmC"/>
    <property type="match status" value="1"/>
</dbReference>
<gene>
    <name evidence="1" type="ORF">F0919_10540</name>
</gene>
<dbReference type="RefSeq" id="WP_150032705.1">
    <property type="nucleotide sequence ID" value="NZ_VWSH01000002.1"/>
</dbReference>